<name>X0UH40_9ZZZZ</name>
<reference evidence="1" key="1">
    <citation type="journal article" date="2014" name="Front. Microbiol.">
        <title>High frequency of phylogenetically diverse reductive dehalogenase-homologous genes in deep subseafloor sedimentary metagenomes.</title>
        <authorList>
            <person name="Kawai M."/>
            <person name="Futagami T."/>
            <person name="Toyoda A."/>
            <person name="Takaki Y."/>
            <person name="Nishi S."/>
            <person name="Hori S."/>
            <person name="Arai W."/>
            <person name="Tsubouchi T."/>
            <person name="Morono Y."/>
            <person name="Uchiyama I."/>
            <person name="Ito T."/>
            <person name="Fujiyama A."/>
            <person name="Inagaki F."/>
            <person name="Takami H."/>
        </authorList>
    </citation>
    <scope>NUCLEOTIDE SEQUENCE</scope>
    <source>
        <strain evidence="1">Expedition CK06-06</strain>
    </source>
</reference>
<proteinExistence type="predicted"/>
<evidence type="ECO:0000313" key="1">
    <source>
        <dbReference type="EMBL" id="GAF99722.1"/>
    </source>
</evidence>
<dbReference type="EMBL" id="BARS01027540">
    <property type="protein sequence ID" value="GAF99722.1"/>
    <property type="molecule type" value="Genomic_DNA"/>
</dbReference>
<organism evidence="1">
    <name type="scientific">marine sediment metagenome</name>
    <dbReference type="NCBI Taxonomy" id="412755"/>
    <lineage>
        <taxon>unclassified sequences</taxon>
        <taxon>metagenomes</taxon>
        <taxon>ecological metagenomes</taxon>
    </lineage>
</organism>
<accession>X0UH40</accession>
<comment type="caution">
    <text evidence="1">The sequence shown here is derived from an EMBL/GenBank/DDBJ whole genome shotgun (WGS) entry which is preliminary data.</text>
</comment>
<protein>
    <recommendedName>
        <fullName evidence="2">Rho termination factor N-terminal domain-containing protein</fullName>
    </recommendedName>
</protein>
<dbReference type="AlphaFoldDB" id="X0UH40"/>
<gene>
    <name evidence="1" type="ORF">S01H1_43241</name>
</gene>
<sequence>MSNFNLSELKNIANDIGISINNKTKSVLYKDIMQYF</sequence>
<evidence type="ECO:0008006" key="2">
    <source>
        <dbReference type="Google" id="ProtNLM"/>
    </source>
</evidence>
<feature type="non-terminal residue" evidence="1">
    <location>
        <position position="36"/>
    </location>
</feature>